<dbReference type="InterPro" id="IPR023943">
    <property type="entry name" value="Enolase-ppase_E1"/>
</dbReference>
<dbReference type="GO" id="GO:0000287">
    <property type="term" value="F:magnesium ion binding"/>
    <property type="evidence" value="ECO:0007669"/>
    <property type="project" value="UniProtKB-UniRule"/>
</dbReference>
<comment type="caution">
    <text evidence="5">The sequence shown here is derived from an EMBL/GenBank/DDBJ whole genome shotgun (WGS) entry which is preliminary data.</text>
</comment>
<dbReference type="HAMAP" id="MF_01681">
    <property type="entry name" value="Salvage_MtnC"/>
    <property type="match status" value="1"/>
</dbReference>
<dbReference type="SFLD" id="SFLDG01129">
    <property type="entry name" value="C1.5:_HAD__Beta-PGM__Phosphata"/>
    <property type="match status" value="1"/>
</dbReference>
<keyword evidence="1 4" id="KW-0028">Amino-acid biosynthesis</keyword>
<accession>A0A401YGI9</accession>
<dbReference type="EC" id="3.1.3.77" evidence="4"/>
<keyword evidence="2 4" id="KW-0378">Hydrolase</keyword>
<dbReference type="InterPro" id="IPR023214">
    <property type="entry name" value="HAD_sf"/>
</dbReference>
<dbReference type="GO" id="GO:0043874">
    <property type="term" value="F:acireductone synthase activity"/>
    <property type="evidence" value="ECO:0007669"/>
    <property type="project" value="UniProtKB-EC"/>
</dbReference>
<keyword evidence="4" id="KW-0479">Metal-binding</keyword>
<dbReference type="Gene3D" id="3.40.50.1000">
    <property type="entry name" value="HAD superfamily/HAD-like"/>
    <property type="match status" value="1"/>
</dbReference>
<dbReference type="PANTHER" id="PTHR20371:SF1">
    <property type="entry name" value="ENOLASE-PHOSPHATASE E1"/>
    <property type="match status" value="1"/>
</dbReference>
<comment type="catalytic activity">
    <reaction evidence="4">
        <text>5-methylsulfanyl-2,3-dioxopentyl phosphate + H2O = 1,2-dihydroxy-5-(methylsulfanyl)pent-1-en-3-one + phosphate</text>
        <dbReference type="Rhea" id="RHEA:21700"/>
        <dbReference type="ChEBI" id="CHEBI:15377"/>
        <dbReference type="ChEBI" id="CHEBI:43474"/>
        <dbReference type="ChEBI" id="CHEBI:49252"/>
        <dbReference type="ChEBI" id="CHEBI:58828"/>
        <dbReference type="EC" id="3.1.3.77"/>
    </reaction>
</comment>
<dbReference type="SFLD" id="SFLDG01133">
    <property type="entry name" value="C1.5.4:_Enolase-phosphatase_Li"/>
    <property type="match status" value="1"/>
</dbReference>
<dbReference type="SFLD" id="SFLDS00003">
    <property type="entry name" value="Haloacid_Dehalogenase"/>
    <property type="match status" value="1"/>
</dbReference>
<comment type="similarity">
    <text evidence="4">Belongs to the HAD-like hydrolase superfamily. MasA/MtnC family.</text>
</comment>
<dbReference type="RefSeq" id="WP_126635934.1">
    <property type="nucleotide sequence ID" value="NZ_BIFH01000014.1"/>
</dbReference>
<dbReference type="UniPathway" id="UPA00904">
    <property type="reaction ID" value="UER00876"/>
</dbReference>
<comment type="function">
    <text evidence="4">Bifunctional enzyme that catalyzes the enolization of 2,3-diketo-5-methylthiopentyl-1-phosphate (DK-MTP-1-P) into the intermediate 2-hydroxy-3-keto-5-methylthiopentenyl-1-phosphate (HK-MTPenyl-1-P), which is then dephosphorylated to form the acireductone 1,2-dihydroxy-3-keto-5-methylthiopentene (DHK-MTPene).</text>
</comment>
<evidence type="ECO:0000256" key="3">
    <source>
        <dbReference type="ARBA" id="ARBA00023167"/>
    </source>
</evidence>
<dbReference type="SUPFAM" id="SSF56784">
    <property type="entry name" value="HAD-like"/>
    <property type="match status" value="1"/>
</dbReference>
<evidence type="ECO:0000256" key="4">
    <source>
        <dbReference type="HAMAP-Rule" id="MF_01681"/>
    </source>
</evidence>
<dbReference type="Gene3D" id="1.10.720.60">
    <property type="match status" value="1"/>
</dbReference>
<sequence>MSSGTNPVDAPLTVVVDIEGTTSATGFITEQLYPYSRVHFGRWLDEHGDHPDVVRAVEAVRESIGEPDADDRRIVEALNGWLDRDEKVTPLKALQGLIWAEGFASGELTSHFYPDAIPALRAWHAAGHRLYIFSSGSVAAQRAWFGSSPEGSLLPLFSGHFDTENAGPKRVADSYRTIAAEIGESRPERLVFLSDVVDELDAAREAGWWTVGVRRPDADEPYYDRGVGDHPETATFARLDLTGDRPILREP</sequence>
<reference evidence="5 6" key="1">
    <citation type="submission" date="2018-12" db="EMBL/GenBank/DDBJ databases">
        <title>Draft genome sequence of Embleya hyalina NBRC 13850T.</title>
        <authorList>
            <person name="Komaki H."/>
            <person name="Hosoyama A."/>
            <person name="Kimura A."/>
            <person name="Ichikawa N."/>
            <person name="Tamura T."/>
        </authorList>
    </citation>
    <scope>NUCLEOTIDE SEQUENCE [LARGE SCALE GENOMIC DNA]</scope>
    <source>
        <strain evidence="5 6">NBRC 13850</strain>
    </source>
</reference>
<dbReference type="GO" id="GO:0019509">
    <property type="term" value="P:L-methionine salvage from methylthioadenosine"/>
    <property type="evidence" value="ECO:0007669"/>
    <property type="project" value="UniProtKB-UniRule"/>
</dbReference>
<dbReference type="Proteomes" id="UP000286931">
    <property type="component" value="Unassembled WGS sequence"/>
</dbReference>
<dbReference type="EMBL" id="BIFH01000014">
    <property type="protein sequence ID" value="GCD93678.1"/>
    <property type="molecule type" value="Genomic_DNA"/>
</dbReference>
<keyword evidence="3 4" id="KW-0486">Methionine biosynthesis</keyword>
<comment type="subunit">
    <text evidence="4">Monomer.</text>
</comment>
<evidence type="ECO:0000256" key="1">
    <source>
        <dbReference type="ARBA" id="ARBA00022605"/>
    </source>
</evidence>
<name>A0A401YGI9_9ACTN</name>
<dbReference type="InterPro" id="IPR036412">
    <property type="entry name" value="HAD-like_sf"/>
</dbReference>
<dbReference type="NCBIfam" id="TIGR01691">
    <property type="entry name" value="enolase-ppase"/>
    <property type="match status" value="1"/>
</dbReference>
<organism evidence="5 6">
    <name type="scientific">Embleya hyalina</name>
    <dbReference type="NCBI Taxonomy" id="516124"/>
    <lineage>
        <taxon>Bacteria</taxon>
        <taxon>Bacillati</taxon>
        <taxon>Actinomycetota</taxon>
        <taxon>Actinomycetes</taxon>
        <taxon>Kitasatosporales</taxon>
        <taxon>Streptomycetaceae</taxon>
        <taxon>Embleya</taxon>
    </lineage>
</organism>
<dbReference type="OrthoDB" id="9797416at2"/>
<dbReference type="PANTHER" id="PTHR20371">
    <property type="entry name" value="ENOLASE-PHOSPHATASE E1"/>
    <property type="match status" value="1"/>
</dbReference>
<comment type="pathway">
    <text evidence="4">Amino-acid biosynthesis; L-methionine biosynthesis via salvage pathway; L-methionine from S-methyl-5-thio-alpha-D-ribose 1-phosphate: step 4/6.</text>
</comment>
<keyword evidence="6" id="KW-1185">Reference proteome</keyword>
<proteinExistence type="inferred from homology"/>
<evidence type="ECO:0000313" key="6">
    <source>
        <dbReference type="Proteomes" id="UP000286931"/>
    </source>
</evidence>
<evidence type="ECO:0000256" key="2">
    <source>
        <dbReference type="ARBA" id="ARBA00022801"/>
    </source>
</evidence>
<keyword evidence="4" id="KW-0460">Magnesium</keyword>
<dbReference type="CDD" id="cd01629">
    <property type="entry name" value="HAD_EP"/>
    <property type="match status" value="1"/>
</dbReference>
<protein>
    <recommendedName>
        <fullName evidence="4">Enolase-phosphatase E1</fullName>
        <ecNumber evidence="4">3.1.3.77</ecNumber>
    </recommendedName>
    <alternativeName>
        <fullName evidence="4">2,3-diketo-5-methylthio-1-phosphopentane phosphatase</fullName>
    </alternativeName>
</protein>
<evidence type="ECO:0000313" key="5">
    <source>
        <dbReference type="EMBL" id="GCD93678.1"/>
    </source>
</evidence>
<dbReference type="GO" id="GO:0043716">
    <property type="term" value="F:2-hydroxy-3-keto-5-methylthiopentenyl-1-phosphate phosphatase activity"/>
    <property type="evidence" value="ECO:0007669"/>
    <property type="project" value="UniProtKB-UniRule"/>
</dbReference>
<dbReference type="AlphaFoldDB" id="A0A401YGI9"/>
<gene>
    <name evidence="4 5" type="primary">mtnC</name>
    <name evidence="5" type="ORF">EHYA_01323</name>
</gene>
<comment type="cofactor">
    <cofactor evidence="4">
        <name>Mg(2+)</name>
        <dbReference type="ChEBI" id="CHEBI:18420"/>
    </cofactor>
    <text evidence="4">Binds 1 Mg(2+) ion per subunit.</text>
</comment>
<dbReference type="GO" id="GO:0043715">
    <property type="term" value="F:2,3-diketo-5-methylthiopentyl-1-phosphate enolase activity"/>
    <property type="evidence" value="ECO:0007669"/>
    <property type="project" value="UniProtKB-UniRule"/>
</dbReference>
<comment type="pathway">
    <text evidence="4">Amino-acid biosynthesis; L-methionine biosynthesis via salvage pathway; L-methionine from S-methyl-5-thio-alpha-D-ribose 1-phosphate: step 3/6.</text>
</comment>
<dbReference type="Pfam" id="PF00702">
    <property type="entry name" value="Hydrolase"/>
    <property type="match status" value="1"/>
</dbReference>